<dbReference type="AlphaFoldDB" id="A0A382T5W8"/>
<organism evidence="1">
    <name type="scientific">marine metagenome</name>
    <dbReference type="NCBI Taxonomy" id="408172"/>
    <lineage>
        <taxon>unclassified sequences</taxon>
        <taxon>metagenomes</taxon>
        <taxon>ecological metagenomes</taxon>
    </lineage>
</organism>
<reference evidence="1" key="1">
    <citation type="submission" date="2018-05" db="EMBL/GenBank/DDBJ databases">
        <authorList>
            <person name="Lanie J.A."/>
            <person name="Ng W.-L."/>
            <person name="Kazmierczak K.M."/>
            <person name="Andrzejewski T.M."/>
            <person name="Davidsen T.M."/>
            <person name="Wayne K.J."/>
            <person name="Tettelin H."/>
            <person name="Glass J.I."/>
            <person name="Rusch D."/>
            <person name="Podicherti R."/>
            <person name="Tsui H.-C.T."/>
            <person name="Winkler M.E."/>
        </authorList>
    </citation>
    <scope>NUCLEOTIDE SEQUENCE</scope>
</reference>
<evidence type="ECO:0000313" key="1">
    <source>
        <dbReference type="EMBL" id="SVD16711.1"/>
    </source>
</evidence>
<accession>A0A382T5W8</accession>
<protein>
    <submittedName>
        <fullName evidence="1">Uncharacterized protein</fullName>
    </submittedName>
</protein>
<dbReference type="EMBL" id="UINC01133649">
    <property type="protein sequence ID" value="SVD16711.1"/>
    <property type="molecule type" value="Genomic_DNA"/>
</dbReference>
<sequence length="39" mass="4235">MANLPKDGLVLYKGRPARVKEPGADRLVIELVDGSTQKV</sequence>
<gene>
    <name evidence="1" type="ORF">METZ01_LOCUS369565</name>
</gene>
<proteinExistence type="predicted"/>
<feature type="non-terminal residue" evidence="1">
    <location>
        <position position="39"/>
    </location>
</feature>
<name>A0A382T5W8_9ZZZZ</name>